<gene>
    <name evidence="1" type="ORF">SPV1_02767</name>
</gene>
<keyword evidence="2" id="KW-1185">Reference proteome</keyword>
<accession>Q0F1R5</accession>
<dbReference type="OrthoDB" id="5453249at2"/>
<dbReference type="STRING" id="314344.AL013_10545"/>
<proteinExistence type="predicted"/>
<name>Q0F1R5_9PROT</name>
<evidence type="ECO:0000313" key="2">
    <source>
        <dbReference type="Proteomes" id="UP000005297"/>
    </source>
</evidence>
<dbReference type="HOGENOM" id="CLU_077360_0_0_0"/>
<evidence type="ECO:0000313" key="1">
    <source>
        <dbReference type="EMBL" id="EAU55835.1"/>
    </source>
</evidence>
<reference evidence="1 2" key="1">
    <citation type="submission" date="2006-09" db="EMBL/GenBank/DDBJ databases">
        <authorList>
            <person name="Emerson D."/>
            <person name="Ferriera S."/>
            <person name="Johnson J."/>
            <person name="Kravitz S."/>
            <person name="Halpern A."/>
            <person name="Remington K."/>
            <person name="Beeson K."/>
            <person name="Tran B."/>
            <person name="Rogers Y.-H."/>
            <person name="Friedman R."/>
            <person name="Venter J.C."/>
        </authorList>
    </citation>
    <scope>NUCLEOTIDE SEQUENCE [LARGE SCALE GENOMIC DNA]</scope>
    <source>
        <strain evidence="1 2">PV-1</strain>
    </source>
</reference>
<evidence type="ECO:0008006" key="3">
    <source>
        <dbReference type="Google" id="ProtNLM"/>
    </source>
</evidence>
<dbReference type="EMBL" id="AATS01000002">
    <property type="protein sequence ID" value="EAU55835.1"/>
    <property type="molecule type" value="Genomic_DNA"/>
</dbReference>
<dbReference type="Pfam" id="PF08873">
    <property type="entry name" value="Phage_Mu_Gp37"/>
    <property type="match status" value="1"/>
</dbReference>
<dbReference type="InParanoid" id="Q0F1R5"/>
<dbReference type="eggNOG" id="COG5003">
    <property type="taxonomic scope" value="Bacteria"/>
</dbReference>
<comment type="caution">
    <text evidence="1">The sequence shown here is derived from an EMBL/GenBank/DDBJ whole genome shotgun (WGS) entry which is preliminary data.</text>
</comment>
<dbReference type="AlphaFoldDB" id="Q0F1R5"/>
<organism evidence="1 2">
    <name type="scientific">Mariprofundus ferrooxydans PV-1</name>
    <dbReference type="NCBI Taxonomy" id="314345"/>
    <lineage>
        <taxon>Bacteria</taxon>
        <taxon>Pseudomonadati</taxon>
        <taxon>Pseudomonadota</taxon>
        <taxon>Candidatius Mariprofundia</taxon>
        <taxon>Mariprofundales</taxon>
        <taxon>Mariprofundaceae</taxon>
        <taxon>Mariprofundus</taxon>
    </lineage>
</organism>
<protein>
    <recommendedName>
        <fullName evidence="3">DUF1834 family protein</fullName>
    </recommendedName>
</protein>
<dbReference type="InterPro" id="IPR014972">
    <property type="entry name" value="Phage_Mu_Gp37"/>
</dbReference>
<sequence>MIDAIEDAIINRIEAARPGLGYQLKAVASYGGELDEDLGQVVRGFPAIWVTFAGSGKSRKKNSAGSKWITPATFAVMHAARNVRGERATRYGVSVGGAILEVGVYQMLADTRTMLLGNDLGLPITKLQPGATRTLYNTRLGGQGIAVFVREWHTEFVEEMPREAIDPTSGDFLKLGIDYHLQPDDGTADLSDEITLA</sequence>
<dbReference type="RefSeq" id="WP_009850854.1">
    <property type="nucleotide sequence ID" value="NZ_DS022295.1"/>
</dbReference>
<dbReference type="Proteomes" id="UP000005297">
    <property type="component" value="Unassembled WGS sequence"/>
</dbReference>